<dbReference type="VEuPathDB" id="FungiDB:MCYG_05717"/>
<evidence type="ECO:0000256" key="1">
    <source>
        <dbReference type="SAM" id="MobiDB-lite"/>
    </source>
</evidence>
<keyword evidence="2" id="KW-0812">Transmembrane</keyword>
<feature type="transmembrane region" description="Helical" evidence="2">
    <location>
        <begin position="124"/>
        <end position="148"/>
    </location>
</feature>
<keyword evidence="2" id="KW-1133">Transmembrane helix</keyword>
<dbReference type="OrthoDB" id="2386090at2759"/>
<gene>
    <name evidence="3" type="ORF">MCYG_05717</name>
</gene>
<organism evidence="3 4">
    <name type="scientific">Arthroderma otae (strain ATCC MYA-4605 / CBS 113480)</name>
    <name type="common">Microsporum canis</name>
    <dbReference type="NCBI Taxonomy" id="554155"/>
    <lineage>
        <taxon>Eukaryota</taxon>
        <taxon>Fungi</taxon>
        <taxon>Dikarya</taxon>
        <taxon>Ascomycota</taxon>
        <taxon>Pezizomycotina</taxon>
        <taxon>Eurotiomycetes</taxon>
        <taxon>Eurotiomycetidae</taxon>
        <taxon>Onygenales</taxon>
        <taxon>Arthrodermataceae</taxon>
        <taxon>Microsporum</taxon>
    </lineage>
</organism>
<feature type="region of interest" description="Disordered" evidence="1">
    <location>
        <begin position="37"/>
        <end position="73"/>
    </location>
</feature>
<accession>C5FSP5</accession>
<proteinExistence type="predicted"/>
<evidence type="ECO:0000313" key="4">
    <source>
        <dbReference type="Proteomes" id="UP000002035"/>
    </source>
</evidence>
<dbReference type="EMBL" id="DS995705">
    <property type="protein sequence ID" value="EEQ32898.1"/>
    <property type="molecule type" value="Genomic_DNA"/>
</dbReference>
<feature type="transmembrane region" description="Helical" evidence="2">
    <location>
        <begin position="99"/>
        <end position="118"/>
    </location>
</feature>
<protein>
    <submittedName>
        <fullName evidence="3">Uncharacterized protein</fullName>
    </submittedName>
</protein>
<dbReference type="RefSeq" id="XP_002845848.1">
    <property type="nucleotide sequence ID" value="XM_002845802.1"/>
</dbReference>
<evidence type="ECO:0000256" key="2">
    <source>
        <dbReference type="SAM" id="Phobius"/>
    </source>
</evidence>
<evidence type="ECO:0000313" key="3">
    <source>
        <dbReference type="EMBL" id="EEQ32898.1"/>
    </source>
</evidence>
<reference evidence="4" key="1">
    <citation type="journal article" date="2012" name="MBio">
        <title>Comparative genome analysis of Trichophyton rubrum and related dermatophytes reveals candidate genes involved in infection.</title>
        <authorList>
            <person name="Martinez D.A."/>
            <person name="Oliver B.G."/>
            <person name="Graeser Y."/>
            <person name="Goldberg J.M."/>
            <person name="Li W."/>
            <person name="Martinez-Rossi N.M."/>
            <person name="Monod M."/>
            <person name="Shelest E."/>
            <person name="Barton R.C."/>
            <person name="Birch E."/>
            <person name="Brakhage A.A."/>
            <person name="Chen Z."/>
            <person name="Gurr S.J."/>
            <person name="Heiman D."/>
            <person name="Heitman J."/>
            <person name="Kosti I."/>
            <person name="Rossi A."/>
            <person name="Saif S."/>
            <person name="Samalova M."/>
            <person name="Saunders C.W."/>
            <person name="Shea T."/>
            <person name="Summerbell R.C."/>
            <person name="Xu J."/>
            <person name="Young S."/>
            <person name="Zeng Q."/>
            <person name="Birren B.W."/>
            <person name="Cuomo C.A."/>
            <person name="White T.C."/>
        </authorList>
    </citation>
    <scope>NUCLEOTIDE SEQUENCE [LARGE SCALE GENOMIC DNA]</scope>
    <source>
        <strain evidence="4">ATCC MYA-4605 / CBS 113480</strain>
    </source>
</reference>
<keyword evidence="2" id="KW-0472">Membrane</keyword>
<dbReference type="AlphaFoldDB" id="C5FSP5"/>
<name>C5FSP5_ARTOC</name>
<dbReference type="GeneID" id="9224147"/>
<keyword evidence="4" id="KW-1185">Reference proteome</keyword>
<dbReference type="OMA" id="PMLFVSY"/>
<sequence>MFCLRSGPRFSFRLSPRIQRDITTRIPIRRKTTEALCSSPGSTKKLPSVAHSGPLRAPLRYPQSKTQPGQGRAHRLKPKQIVIYHAGTGKIAFIGLMRVTTILVFVVSCAVVAPAFYAAEFPWYIAPAIVVGGAIPMLFVSFTAAPFVNQVYLSLPTFTQQSREHLRAYLNKLPRNATLNVETMKFNFYPKRTLVSISDLVPRSSMLRPVSFMNINPQPRPWWKGKDQVLFFAPEKSRPARSTSNFLPEIWEQVFTQIKNNRIP</sequence>
<dbReference type="HOGENOM" id="CLU_079418_1_1_1"/>
<dbReference type="Proteomes" id="UP000002035">
    <property type="component" value="Unassembled WGS sequence"/>
</dbReference>
<dbReference type="eggNOG" id="ENOG502SB6P">
    <property type="taxonomic scope" value="Eukaryota"/>
</dbReference>